<feature type="compositionally biased region" description="Basic and acidic residues" evidence="1">
    <location>
        <begin position="102"/>
        <end position="113"/>
    </location>
</feature>
<sequence length="362" mass="42283">LTYDVPFKISHLLIRLRHLCPCLSCSYALIKLVYMGRRSRRRSSSDDSISPRKHRKHDRHRSRRSRSSSRHRRSSSGSRGRKERSSSSSKSRAEAQVAHSSRRTEVTKIKTEPLSDLEGVQGCSSSHRVPDRQRHQRNNAYRGRQGFRSPVERKFDRRPRRSPVHWGRRDVKEEEPPPPVEKEKPNFEITGALAADTNTYKGVVIKYSEPSEARKPKLRWSLYPFKGDTALPIYEIHRQSAYLFGKYELDYCCPYLPSFKGRDRNIADIPVDHPSCSKQHAVFQYRSVPVELEDGTTVFHVKPYLIDLGSANGTYLNNERMEPQRYYELFEKDVFRFGYSTREYVLLNEKSVDNVDDEQKDE</sequence>
<keyword evidence="5" id="KW-1185">Reference proteome</keyword>
<feature type="compositionally biased region" description="Basic residues" evidence="1">
    <location>
        <begin position="51"/>
        <end position="82"/>
    </location>
</feature>
<feature type="compositionally biased region" description="Basic and acidic residues" evidence="1">
    <location>
        <begin position="167"/>
        <end position="184"/>
    </location>
</feature>
<evidence type="ECO:0000259" key="2">
    <source>
        <dbReference type="PROSITE" id="PS50006"/>
    </source>
</evidence>
<dbReference type="PANTHER" id="PTHR23308">
    <property type="entry name" value="NUCLEAR INHIBITOR OF PROTEIN PHOSPHATASE-1"/>
    <property type="match status" value="1"/>
</dbReference>
<dbReference type="Gene3D" id="2.60.200.20">
    <property type="match status" value="1"/>
</dbReference>
<dbReference type="PROSITE" id="PS50006">
    <property type="entry name" value="FHA_DOMAIN"/>
    <property type="match status" value="1"/>
</dbReference>
<dbReference type="InterPro" id="IPR000253">
    <property type="entry name" value="FHA_dom"/>
</dbReference>
<evidence type="ECO:0000313" key="4">
    <source>
        <dbReference type="EMBL" id="KFD66580.1"/>
    </source>
</evidence>
<reference evidence="4 5" key="1">
    <citation type="journal article" date="2014" name="Nat. Genet.">
        <title>Genome and transcriptome of the porcine whipworm Trichuris suis.</title>
        <authorList>
            <person name="Jex A.R."/>
            <person name="Nejsum P."/>
            <person name="Schwarz E.M."/>
            <person name="Hu L."/>
            <person name="Young N.D."/>
            <person name="Hall R.S."/>
            <person name="Korhonen P.K."/>
            <person name="Liao S."/>
            <person name="Thamsborg S."/>
            <person name="Xia J."/>
            <person name="Xu P."/>
            <person name="Wang S."/>
            <person name="Scheerlinck J.P."/>
            <person name="Hofmann A."/>
            <person name="Sternberg P.W."/>
            <person name="Wang J."/>
            <person name="Gasser R.B."/>
        </authorList>
    </citation>
    <scope>NUCLEOTIDE SEQUENCE [LARGE SCALE GENOMIC DNA]</scope>
    <source>
        <strain evidence="4">DCEP-RM93F</strain>
        <strain evidence="3">DCEP-RM93M</strain>
    </source>
</reference>
<organism evidence="4">
    <name type="scientific">Trichuris suis</name>
    <name type="common">pig whipworm</name>
    <dbReference type="NCBI Taxonomy" id="68888"/>
    <lineage>
        <taxon>Eukaryota</taxon>
        <taxon>Metazoa</taxon>
        <taxon>Ecdysozoa</taxon>
        <taxon>Nematoda</taxon>
        <taxon>Enoplea</taxon>
        <taxon>Dorylaimia</taxon>
        <taxon>Trichinellida</taxon>
        <taxon>Trichuridae</taxon>
        <taxon>Trichuris</taxon>
    </lineage>
</organism>
<proteinExistence type="predicted"/>
<feature type="non-terminal residue" evidence="4">
    <location>
        <position position="1"/>
    </location>
</feature>
<dbReference type="InterPro" id="IPR050923">
    <property type="entry name" value="Cell_Proc_Reg/RNA_Proc"/>
</dbReference>
<dbReference type="Proteomes" id="UP000030764">
    <property type="component" value="Unassembled WGS sequence"/>
</dbReference>
<name>A0A085NAT4_9BILA</name>
<dbReference type="EMBL" id="KL363188">
    <property type="protein sequence ID" value="KFD57475.1"/>
    <property type="molecule type" value="Genomic_DNA"/>
</dbReference>
<dbReference type="SMART" id="SM00240">
    <property type="entry name" value="FHA"/>
    <property type="match status" value="1"/>
</dbReference>
<dbReference type="EMBL" id="KL367523">
    <property type="protein sequence ID" value="KFD66580.1"/>
    <property type="molecule type" value="Genomic_DNA"/>
</dbReference>
<dbReference type="AlphaFoldDB" id="A0A085NAT4"/>
<protein>
    <recommendedName>
        <fullName evidence="2">FHA domain-containing protein</fullName>
    </recommendedName>
</protein>
<gene>
    <name evidence="3" type="ORF">M513_01578</name>
    <name evidence="4" type="ORF">M514_01578</name>
</gene>
<dbReference type="InterPro" id="IPR008984">
    <property type="entry name" value="SMAD_FHA_dom_sf"/>
</dbReference>
<dbReference type="Pfam" id="PF00498">
    <property type="entry name" value="FHA"/>
    <property type="match status" value="1"/>
</dbReference>
<accession>A0A085NAT4</accession>
<evidence type="ECO:0000313" key="3">
    <source>
        <dbReference type="EMBL" id="KFD57475.1"/>
    </source>
</evidence>
<feature type="region of interest" description="Disordered" evidence="1">
    <location>
        <begin position="37"/>
        <end position="184"/>
    </location>
</feature>
<dbReference type="Proteomes" id="UP000030758">
    <property type="component" value="Unassembled WGS sequence"/>
</dbReference>
<feature type="domain" description="FHA" evidence="2">
    <location>
        <begin position="261"/>
        <end position="321"/>
    </location>
</feature>
<evidence type="ECO:0000313" key="5">
    <source>
        <dbReference type="Proteomes" id="UP000030764"/>
    </source>
</evidence>
<evidence type="ECO:0000256" key="1">
    <source>
        <dbReference type="SAM" id="MobiDB-lite"/>
    </source>
</evidence>
<dbReference type="SUPFAM" id="SSF49879">
    <property type="entry name" value="SMAD/FHA domain"/>
    <property type="match status" value="1"/>
</dbReference>